<dbReference type="GO" id="GO:0010073">
    <property type="term" value="P:meristem maintenance"/>
    <property type="evidence" value="ECO:0007669"/>
    <property type="project" value="InterPro"/>
</dbReference>
<feature type="compositionally biased region" description="Basic and acidic residues" evidence="1">
    <location>
        <begin position="79"/>
        <end position="90"/>
    </location>
</feature>
<feature type="domain" description="Aminotransferase-like plant mobile" evidence="2">
    <location>
        <begin position="237"/>
        <end position="535"/>
    </location>
</feature>
<evidence type="ECO:0000259" key="2">
    <source>
        <dbReference type="Pfam" id="PF10536"/>
    </source>
</evidence>
<name>A0A4Y7KGG9_PAPSO</name>
<feature type="region of interest" description="Disordered" evidence="1">
    <location>
        <begin position="1"/>
        <end position="90"/>
    </location>
</feature>
<dbReference type="Proteomes" id="UP000316621">
    <property type="component" value="Chromosome 7"/>
</dbReference>
<dbReference type="PANTHER" id="PTHR46033">
    <property type="entry name" value="PROTEIN MAIN-LIKE 2"/>
    <property type="match status" value="1"/>
</dbReference>
<evidence type="ECO:0000313" key="3">
    <source>
        <dbReference type="EMBL" id="RZC71936.1"/>
    </source>
</evidence>
<dbReference type="Gramene" id="RZC71936">
    <property type="protein sequence ID" value="RZC71936"/>
    <property type="gene ID" value="C5167_035105"/>
</dbReference>
<keyword evidence="4" id="KW-1185">Reference proteome</keyword>
<dbReference type="InterPro" id="IPR019557">
    <property type="entry name" value="AminoTfrase-like_pln_mobile"/>
</dbReference>
<dbReference type="Pfam" id="PF10536">
    <property type="entry name" value="PMD"/>
    <property type="match status" value="1"/>
</dbReference>
<organism evidence="3 4">
    <name type="scientific">Papaver somniferum</name>
    <name type="common">Opium poppy</name>
    <dbReference type="NCBI Taxonomy" id="3469"/>
    <lineage>
        <taxon>Eukaryota</taxon>
        <taxon>Viridiplantae</taxon>
        <taxon>Streptophyta</taxon>
        <taxon>Embryophyta</taxon>
        <taxon>Tracheophyta</taxon>
        <taxon>Spermatophyta</taxon>
        <taxon>Magnoliopsida</taxon>
        <taxon>Ranunculales</taxon>
        <taxon>Papaveraceae</taxon>
        <taxon>Papaveroideae</taxon>
        <taxon>Papaver</taxon>
    </lineage>
</organism>
<sequence length="714" mass="82782">MAGPRYKNVQRKAIDPGVGISARNKAKPPVSKKEEKNSDDQPLNTMAPVRRTKNKAKRSKEVESLKGKSVVGSPPSIPNRHEELRRRSCQPEEEEEILLRRRSCQPEEEEEILEEEHVPGEVHVQEEVQRKRVGKVAPKVKDCHIPPKELMIPDRDDGHFWGEPEEKELLFGYKDSWAHVIYKTYDHEDAVCIFRHQSMPSWDLENECQGVKDVVEASGLLPAVLSYVDYDVVTVNCFSERFYGETDTMHFPCGEMTIIPDDAKQILVLDVHGKAVLEGNYTKELSWEQLHMLTMKLFGWDEETSKSKFHVNGGYTTKSFRILMLRKEFGETKNKVNLTTEEIHQTAAAYLLYILGTRIFPDTSGSRVNANFLQLLDPFNEVCKYSWGTAMIAHLLGEMRKANKALTNQFVGNFTLLQVWAYEHFPTLFVDNQLLKINVNWQPEQPRALKYVWEKGPISGNKSRIVKMRLALDQMMIDKVVFDPYKLERDLLQCPVIPDNVSFYNGPLFHTSGYVMYNPWRVMRQLGFKQQIVNEGMFKAFEHDYELSKSTPKRLVTVYIPTPILVHWRDRERLCMVNHSTWTLVGNGDEVDPGYYQDYRSYSHPIVIRPESVEVPPRPTMETPPTTFTPPPTNFTPPPTPKSPDSLRHIFLYVRKRFGGLRKWLSCKAEKGEVLTLEEIRLLTMKLQNVENPEAKELFDENKKKRVVKRMRRE</sequence>
<feature type="compositionally biased region" description="Pro residues" evidence="1">
    <location>
        <begin position="627"/>
        <end position="642"/>
    </location>
</feature>
<dbReference type="EMBL" id="CM010721">
    <property type="protein sequence ID" value="RZC71936.1"/>
    <property type="molecule type" value="Genomic_DNA"/>
</dbReference>
<feature type="region of interest" description="Disordered" evidence="1">
    <location>
        <begin position="614"/>
        <end position="643"/>
    </location>
</feature>
<protein>
    <recommendedName>
        <fullName evidence="2">Aminotransferase-like plant mobile domain-containing protein</fullName>
    </recommendedName>
</protein>
<dbReference type="PANTHER" id="PTHR46033:SF8">
    <property type="entry name" value="PROTEIN MAINTENANCE OF MERISTEMS-LIKE"/>
    <property type="match status" value="1"/>
</dbReference>
<dbReference type="AlphaFoldDB" id="A0A4Y7KGG9"/>
<accession>A0A4Y7KGG9</accession>
<evidence type="ECO:0000256" key="1">
    <source>
        <dbReference type="SAM" id="MobiDB-lite"/>
    </source>
</evidence>
<dbReference type="InterPro" id="IPR044824">
    <property type="entry name" value="MAIN-like"/>
</dbReference>
<reference evidence="3 4" key="1">
    <citation type="journal article" date="2018" name="Science">
        <title>The opium poppy genome and morphinan production.</title>
        <authorList>
            <person name="Guo L."/>
            <person name="Winzer T."/>
            <person name="Yang X."/>
            <person name="Li Y."/>
            <person name="Ning Z."/>
            <person name="He Z."/>
            <person name="Teodor R."/>
            <person name="Lu Y."/>
            <person name="Bowser T.A."/>
            <person name="Graham I.A."/>
            <person name="Ye K."/>
        </authorList>
    </citation>
    <scope>NUCLEOTIDE SEQUENCE [LARGE SCALE GENOMIC DNA]</scope>
    <source>
        <strain evidence="4">cv. HN1</strain>
        <tissue evidence="3">Leaves</tissue>
    </source>
</reference>
<evidence type="ECO:0000313" key="4">
    <source>
        <dbReference type="Proteomes" id="UP000316621"/>
    </source>
</evidence>
<proteinExistence type="predicted"/>
<gene>
    <name evidence="3" type="ORF">C5167_035105</name>
</gene>